<evidence type="ECO:0000313" key="3">
    <source>
        <dbReference type="Proteomes" id="UP000827914"/>
    </source>
</evidence>
<dbReference type="InterPro" id="IPR003615">
    <property type="entry name" value="HNH_nuc"/>
</dbReference>
<keyword evidence="2" id="KW-0255">Endonuclease</keyword>
<accession>A0AAE9BMR1</accession>
<dbReference type="EMBL" id="OK040171">
    <property type="protein sequence ID" value="UAV84600.1"/>
    <property type="molecule type" value="Genomic_DNA"/>
</dbReference>
<evidence type="ECO:0000259" key="1">
    <source>
        <dbReference type="SMART" id="SM00507"/>
    </source>
</evidence>
<dbReference type="SUPFAM" id="SSF54060">
    <property type="entry name" value="His-Me finger endonucleases"/>
    <property type="match status" value="1"/>
</dbReference>
<dbReference type="SMART" id="SM00507">
    <property type="entry name" value="HNHc"/>
    <property type="match status" value="1"/>
</dbReference>
<gene>
    <name evidence="2" type="ORF">PHB09_105</name>
</gene>
<organism evidence="2 3">
    <name type="scientific">Pseudomonas phage PHB09</name>
    <dbReference type="NCBI Taxonomy" id="2867265"/>
    <lineage>
        <taxon>Viruses</taxon>
        <taxon>Duplodnaviria</taxon>
        <taxon>Heunggongvirae</taxon>
        <taxon>Uroviricota</taxon>
        <taxon>Caudoviricetes</taxon>
        <taxon>Vandenendeviridae</taxon>
        <taxon>Gorskivirinae</taxon>
        <taxon>Dilongvirus</taxon>
        <taxon>Dilongvirus PHB09</taxon>
    </lineage>
</organism>
<dbReference type="Pfam" id="PF13392">
    <property type="entry name" value="HNH_3"/>
    <property type="match status" value="1"/>
</dbReference>
<keyword evidence="2" id="KW-0540">Nuclease</keyword>
<dbReference type="Gene3D" id="3.90.75.20">
    <property type="match status" value="1"/>
</dbReference>
<sequence length="146" mass="16617">MNMLQIKGYEGLYAVTLQGDVYSLERWVERKAPYGLVMQFVPGIKRVLSEHSTGYLTVRLAKGGKVRTHRVHRLVAEAFISNLENKPFVNHIDGDKHNNDVSNLEWTTPKENTTHAIETGLKPDNKRDLSSGRFVCMKYEVSNEAN</sequence>
<keyword evidence="2" id="KW-0378">Hydrolase</keyword>
<name>A0AAE9BMR1_9CAUD</name>
<evidence type="ECO:0000313" key="2">
    <source>
        <dbReference type="EMBL" id="UAV84600.1"/>
    </source>
</evidence>
<feature type="domain" description="HNH nuclease" evidence="1">
    <location>
        <begin position="65"/>
        <end position="113"/>
    </location>
</feature>
<proteinExistence type="predicted"/>
<dbReference type="Proteomes" id="UP000827914">
    <property type="component" value="Segment"/>
</dbReference>
<reference evidence="2" key="1">
    <citation type="submission" date="2021-09" db="EMBL/GenBank/DDBJ databases">
        <authorList>
            <person name="Liu Y."/>
        </authorList>
    </citation>
    <scope>NUCLEOTIDE SEQUENCE</scope>
</reference>
<dbReference type="InterPro" id="IPR044925">
    <property type="entry name" value="His-Me_finger_sf"/>
</dbReference>
<dbReference type="GO" id="GO:0004519">
    <property type="term" value="F:endonuclease activity"/>
    <property type="evidence" value="ECO:0007669"/>
    <property type="project" value="UniProtKB-KW"/>
</dbReference>
<protein>
    <submittedName>
        <fullName evidence="2">HNH homing endonuclease</fullName>
    </submittedName>
</protein>
<keyword evidence="3" id="KW-1185">Reference proteome</keyword>